<gene>
    <name evidence="2" type="ORF">A4U43_C03F17150</name>
</gene>
<dbReference type="InterPro" id="IPR005043">
    <property type="entry name" value="XPO2_C"/>
</dbReference>
<name>A0A5P1FAS0_ASPOF</name>
<sequence>MDAVLPNTFTTIIEEMWIRTLKVIAGHIESAWKEEDDPLNEIKDPTEFLVTSLAILSSASPGKYSAVIEQYMDRSNQAVLLQLCETYNCTIV</sequence>
<accession>A0A5P1FAS0</accession>
<proteinExistence type="predicted"/>
<reference evidence="3" key="1">
    <citation type="journal article" date="2017" name="Nat. Commun.">
        <title>The asparagus genome sheds light on the origin and evolution of a young Y chromosome.</title>
        <authorList>
            <person name="Harkess A."/>
            <person name="Zhou J."/>
            <person name="Xu C."/>
            <person name="Bowers J.E."/>
            <person name="Van der Hulst R."/>
            <person name="Ayyampalayam S."/>
            <person name="Mercati F."/>
            <person name="Riccardi P."/>
            <person name="McKain M.R."/>
            <person name="Kakrana A."/>
            <person name="Tang H."/>
            <person name="Ray J."/>
            <person name="Groenendijk J."/>
            <person name="Arikit S."/>
            <person name="Mathioni S.M."/>
            <person name="Nakano M."/>
            <person name="Shan H."/>
            <person name="Telgmann-Rauber A."/>
            <person name="Kanno A."/>
            <person name="Yue Z."/>
            <person name="Chen H."/>
            <person name="Li W."/>
            <person name="Chen Y."/>
            <person name="Xu X."/>
            <person name="Zhang Y."/>
            <person name="Luo S."/>
            <person name="Chen H."/>
            <person name="Gao J."/>
            <person name="Mao Z."/>
            <person name="Pires J.C."/>
            <person name="Luo M."/>
            <person name="Kudrna D."/>
            <person name="Wing R.A."/>
            <person name="Meyers B.C."/>
            <person name="Yi K."/>
            <person name="Kong H."/>
            <person name="Lavrijsen P."/>
            <person name="Sunseri F."/>
            <person name="Falavigna A."/>
            <person name="Ye Y."/>
            <person name="Leebens-Mack J.H."/>
            <person name="Chen G."/>
        </authorList>
    </citation>
    <scope>NUCLEOTIDE SEQUENCE [LARGE SCALE GENOMIC DNA]</scope>
    <source>
        <strain evidence="3">cv. DH0086</strain>
    </source>
</reference>
<protein>
    <recommendedName>
        <fullName evidence="1">Exportin-2 C-terminal domain-containing protein</fullName>
    </recommendedName>
</protein>
<dbReference type="GO" id="GO:0031267">
    <property type="term" value="F:small GTPase binding"/>
    <property type="evidence" value="ECO:0007669"/>
    <property type="project" value="InterPro"/>
</dbReference>
<dbReference type="EMBL" id="CM007383">
    <property type="protein sequence ID" value="ONK75468.1"/>
    <property type="molecule type" value="Genomic_DNA"/>
</dbReference>
<evidence type="ECO:0000313" key="2">
    <source>
        <dbReference type="EMBL" id="ONK75468.1"/>
    </source>
</evidence>
<dbReference type="Gramene" id="ONK75468">
    <property type="protein sequence ID" value="ONK75468"/>
    <property type="gene ID" value="A4U43_C03F17150"/>
</dbReference>
<keyword evidence="3" id="KW-1185">Reference proteome</keyword>
<dbReference type="Proteomes" id="UP000243459">
    <property type="component" value="Chromosome 3"/>
</dbReference>
<dbReference type="AlphaFoldDB" id="A0A5P1FAS0"/>
<evidence type="ECO:0000313" key="3">
    <source>
        <dbReference type="Proteomes" id="UP000243459"/>
    </source>
</evidence>
<evidence type="ECO:0000259" key="1">
    <source>
        <dbReference type="Pfam" id="PF03378"/>
    </source>
</evidence>
<dbReference type="Pfam" id="PF03378">
    <property type="entry name" value="CAS_CSE1"/>
    <property type="match status" value="1"/>
</dbReference>
<feature type="domain" description="Exportin-2 C-terminal" evidence="1">
    <location>
        <begin position="30"/>
        <end position="82"/>
    </location>
</feature>
<organism evidence="2 3">
    <name type="scientific">Asparagus officinalis</name>
    <name type="common">Garden asparagus</name>
    <dbReference type="NCBI Taxonomy" id="4686"/>
    <lineage>
        <taxon>Eukaryota</taxon>
        <taxon>Viridiplantae</taxon>
        <taxon>Streptophyta</taxon>
        <taxon>Embryophyta</taxon>
        <taxon>Tracheophyta</taxon>
        <taxon>Spermatophyta</taxon>
        <taxon>Magnoliopsida</taxon>
        <taxon>Liliopsida</taxon>
        <taxon>Asparagales</taxon>
        <taxon>Asparagaceae</taxon>
        <taxon>Asparagoideae</taxon>
        <taxon>Asparagus</taxon>
    </lineage>
</organism>